<protein>
    <submittedName>
        <fullName evidence="2">Uncharacterized protein</fullName>
    </submittedName>
</protein>
<reference evidence="2 3" key="1">
    <citation type="submission" date="2019-07" db="EMBL/GenBank/DDBJ databases">
        <title>Whole genome shotgun sequence of Staphylococcus piscifermentans NBRC 109625.</title>
        <authorList>
            <person name="Hosoyama A."/>
            <person name="Uohara A."/>
            <person name="Ohji S."/>
            <person name="Ichikawa N."/>
        </authorList>
    </citation>
    <scope>NUCLEOTIDE SEQUENCE [LARGE SCALE GENOMIC DNA]</scope>
    <source>
        <strain evidence="2 3">NBRC 109625</strain>
    </source>
</reference>
<keyword evidence="3" id="KW-1185">Reference proteome</keyword>
<sequence length="81" mass="9499">MSVLKGLSQSLVYYFLFFLFFLFFSLIVMTVGRNTQHIIITRIIPILTSSQLPIRFLIYENQCLKSGQTYSNNSYKHIIDI</sequence>
<keyword evidence="1" id="KW-0472">Membrane</keyword>
<keyword evidence="1" id="KW-1133">Transmembrane helix</keyword>
<proteinExistence type="predicted"/>
<evidence type="ECO:0000313" key="3">
    <source>
        <dbReference type="Proteomes" id="UP000321736"/>
    </source>
</evidence>
<evidence type="ECO:0000313" key="2">
    <source>
        <dbReference type="EMBL" id="GEP83784.1"/>
    </source>
</evidence>
<accession>A0A512QK02</accession>
<name>A0A512QK02_9STAP</name>
<comment type="caution">
    <text evidence="2">The sequence shown here is derived from an EMBL/GenBank/DDBJ whole genome shotgun (WGS) entry which is preliminary data.</text>
</comment>
<gene>
    <name evidence="2" type="ORF">SPI02_03690</name>
</gene>
<dbReference type="Proteomes" id="UP000321736">
    <property type="component" value="Unassembled WGS sequence"/>
</dbReference>
<dbReference type="AlphaFoldDB" id="A0A512QK02"/>
<feature type="transmembrane region" description="Helical" evidence="1">
    <location>
        <begin position="12"/>
        <end position="32"/>
    </location>
</feature>
<keyword evidence="1" id="KW-0812">Transmembrane</keyword>
<organism evidence="2 3">
    <name type="scientific">Staphylococcus piscifermentans</name>
    <dbReference type="NCBI Taxonomy" id="70258"/>
    <lineage>
        <taxon>Bacteria</taxon>
        <taxon>Bacillati</taxon>
        <taxon>Bacillota</taxon>
        <taxon>Bacilli</taxon>
        <taxon>Bacillales</taxon>
        <taxon>Staphylococcaceae</taxon>
        <taxon>Staphylococcus</taxon>
    </lineage>
</organism>
<evidence type="ECO:0000256" key="1">
    <source>
        <dbReference type="SAM" id="Phobius"/>
    </source>
</evidence>
<dbReference type="EMBL" id="BKAR01000003">
    <property type="protein sequence ID" value="GEP83784.1"/>
    <property type="molecule type" value="Genomic_DNA"/>
</dbReference>